<dbReference type="RefSeq" id="WP_189969896.1">
    <property type="nucleotide sequence ID" value="NZ_BMVL01000006.1"/>
</dbReference>
<keyword evidence="1" id="KW-0326">Glycosidase</keyword>
<dbReference type="InterPro" id="IPR036116">
    <property type="entry name" value="FN3_sf"/>
</dbReference>
<evidence type="ECO:0000256" key="3">
    <source>
        <dbReference type="SAM" id="SignalP"/>
    </source>
</evidence>
<keyword evidence="2" id="KW-0119">Carbohydrate metabolism</keyword>
<reference evidence="5 6" key="1">
    <citation type="submission" date="2021-03" db="EMBL/GenBank/DDBJ databases">
        <title>Genomic Encyclopedia of Type Strains, Phase IV (KMG-IV): sequencing the most valuable type-strain genomes for metagenomic binning, comparative biology and taxonomic classification.</title>
        <authorList>
            <person name="Goeker M."/>
        </authorList>
    </citation>
    <scope>NUCLEOTIDE SEQUENCE [LARGE SCALE GENOMIC DNA]</scope>
    <source>
        <strain evidence="5 6">DSM 40526</strain>
    </source>
</reference>
<keyword evidence="3" id="KW-0732">Signal</keyword>
<evidence type="ECO:0000256" key="2">
    <source>
        <dbReference type="ARBA" id="ARBA00023326"/>
    </source>
</evidence>
<keyword evidence="2" id="KW-0624">Polysaccharide degradation</keyword>
<feature type="signal peptide" evidence="3">
    <location>
        <begin position="1"/>
        <end position="26"/>
    </location>
</feature>
<dbReference type="EMBL" id="JAGGLQ010000006">
    <property type="protein sequence ID" value="MBP2037840.1"/>
    <property type="molecule type" value="Genomic_DNA"/>
</dbReference>
<dbReference type="CDD" id="cd00063">
    <property type="entry name" value="FN3"/>
    <property type="match status" value="1"/>
</dbReference>
<organism evidence="5 6">
    <name type="scientific">Streptomyces avidinii</name>
    <dbReference type="NCBI Taxonomy" id="1895"/>
    <lineage>
        <taxon>Bacteria</taxon>
        <taxon>Bacillati</taxon>
        <taxon>Actinomycetota</taxon>
        <taxon>Actinomycetes</taxon>
        <taxon>Kitasatosporales</taxon>
        <taxon>Streptomycetaceae</taxon>
        <taxon>Streptomyces</taxon>
    </lineage>
</organism>
<evidence type="ECO:0000256" key="1">
    <source>
        <dbReference type="ARBA" id="ARBA00023295"/>
    </source>
</evidence>
<name>A0ABS4L6V8_STRAV</name>
<evidence type="ECO:0000259" key="4">
    <source>
        <dbReference type="PROSITE" id="PS50853"/>
    </source>
</evidence>
<proteinExistence type="predicted"/>
<accession>A0ABS4L6V8</accession>
<protein>
    <recommendedName>
        <fullName evidence="4">Fibronectin type-III domain-containing protein</fullName>
    </recommendedName>
</protein>
<dbReference type="InterPro" id="IPR003961">
    <property type="entry name" value="FN3_dom"/>
</dbReference>
<keyword evidence="6" id="KW-1185">Reference proteome</keyword>
<feature type="domain" description="Fibronectin type-III" evidence="4">
    <location>
        <begin position="181"/>
        <end position="268"/>
    </location>
</feature>
<evidence type="ECO:0000313" key="6">
    <source>
        <dbReference type="Proteomes" id="UP001519310"/>
    </source>
</evidence>
<keyword evidence="1" id="KW-0378">Hydrolase</keyword>
<gene>
    <name evidence="5" type="ORF">J2Z77_003647</name>
</gene>
<dbReference type="PROSITE" id="PS50853">
    <property type="entry name" value="FN3"/>
    <property type="match status" value="1"/>
</dbReference>
<dbReference type="Proteomes" id="UP001519310">
    <property type="component" value="Unassembled WGS sequence"/>
</dbReference>
<feature type="chain" id="PRO_5047329920" description="Fibronectin type-III domain-containing protein" evidence="3">
    <location>
        <begin position="27"/>
        <end position="268"/>
    </location>
</feature>
<sequence length="268" mass="29163">MKLGHVIAAAVLMAPVPFIVTEPAAAANTHTVGVEGSISVTDGGGWLAGPPFGRQETFSQEFNLTHDDPTVWPVVAELCVRGQTNGTLSVQLRLNRDETVYIYPALYLNEESECNNDDLDAADLARSRTIAANRETTWVLRAENKNPFSPDTASARVAVTHRIGADVGRPREPSNVVASVVPNRLLCAAFEVECKKSVALEWVDNATNETRYEVRNANLEKIVSLPPNTTRHVWSGLDRTVKQCFQVRAVGDRGPSEWTPVGTAVECA</sequence>
<comment type="caution">
    <text evidence="5">The sequence shown here is derived from an EMBL/GenBank/DDBJ whole genome shotgun (WGS) entry which is preliminary data.</text>
</comment>
<evidence type="ECO:0000313" key="5">
    <source>
        <dbReference type="EMBL" id="MBP2037840.1"/>
    </source>
</evidence>
<dbReference type="SUPFAM" id="SSF49265">
    <property type="entry name" value="Fibronectin type III"/>
    <property type="match status" value="1"/>
</dbReference>